<dbReference type="PROSITE" id="PS00211">
    <property type="entry name" value="ABC_TRANSPORTER_1"/>
    <property type="match status" value="1"/>
</dbReference>
<evidence type="ECO:0000256" key="2">
    <source>
        <dbReference type="ARBA" id="ARBA00022741"/>
    </source>
</evidence>
<accession>A0A259TVZ4</accession>
<name>A0A259TVZ4_9BACT</name>
<dbReference type="Pfam" id="PF00005">
    <property type="entry name" value="ABC_tran"/>
    <property type="match status" value="1"/>
</dbReference>
<keyword evidence="1" id="KW-0813">Transport</keyword>
<dbReference type="AlphaFoldDB" id="A0A259TVZ4"/>
<dbReference type="InterPro" id="IPR003439">
    <property type="entry name" value="ABC_transporter-like_ATP-bd"/>
</dbReference>
<dbReference type="PANTHER" id="PTHR43023">
    <property type="entry name" value="PROTEIN TRIGALACTOSYLDIACYLGLYCEROL 3, CHLOROPLASTIC"/>
    <property type="match status" value="1"/>
</dbReference>
<keyword evidence="3 5" id="KW-0067">ATP-binding</keyword>
<dbReference type="InterPro" id="IPR017871">
    <property type="entry name" value="ABC_transporter-like_CS"/>
</dbReference>
<evidence type="ECO:0000256" key="1">
    <source>
        <dbReference type="ARBA" id="ARBA00022448"/>
    </source>
</evidence>
<dbReference type="GO" id="GO:0016887">
    <property type="term" value="F:ATP hydrolysis activity"/>
    <property type="evidence" value="ECO:0007669"/>
    <property type="project" value="InterPro"/>
</dbReference>
<dbReference type="CDD" id="cd03261">
    <property type="entry name" value="ABC_Org_Solvent_Resistant"/>
    <property type="match status" value="1"/>
</dbReference>
<dbReference type="RefSeq" id="WP_094545478.1">
    <property type="nucleotide sequence ID" value="NZ_MQWB01000001.1"/>
</dbReference>
<dbReference type="SUPFAM" id="SSF52540">
    <property type="entry name" value="P-loop containing nucleoside triphosphate hydrolases"/>
    <property type="match status" value="1"/>
</dbReference>
<reference evidence="5 6" key="1">
    <citation type="submission" date="2016-11" db="EMBL/GenBank/DDBJ databases">
        <title>Study of marine rhodopsin-containing bacteria.</title>
        <authorList>
            <person name="Yoshizawa S."/>
            <person name="Kumagai Y."/>
            <person name="Kogure K."/>
        </authorList>
    </citation>
    <scope>NUCLEOTIDE SEQUENCE [LARGE SCALE GENOMIC DNA]</scope>
    <source>
        <strain evidence="5 6">SG-29</strain>
    </source>
</reference>
<gene>
    <name evidence="5" type="ORF">BSZ36_01960</name>
</gene>
<organism evidence="5 6">
    <name type="scientific">Rubricoccus marinus</name>
    <dbReference type="NCBI Taxonomy" id="716817"/>
    <lineage>
        <taxon>Bacteria</taxon>
        <taxon>Pseudomonadati</taxon>
        <taxon>Rhodothermota</taxon>
        <taxon>Rhodothermia</taxon>
        <taxon>Rhodothermales</taxon>
        <taxon>Rubricoccaceae</taxon>
        <taxon>Rubricoccus</taxon>
    </lineage>
</organism>
<dbReference type="GO" id="GO:0005524">
    <property type="term" value="F:ATP binding"/>
    <property type="evidence" value="ECO:0007669"/>
    <property type="project" value="UniProtKB-KW"/>
</dbReference>
<dbReference type="Proteomes" id="UP000216446">
    <property type="component" value="Unassembled WGS sequence"/>
</dbReference>
<protein>
    <submittedName>
        <fullName evidence="5">ABC transporter ATP-binding protein</fullName>
    </submittedName>
</protein>
<evidence type="ECO:0000313" key="6">
    <source>
        <dbReference type="Proteomes" id="UP000216446"/>
    </source>
</evidence>
<sequence length="256" mass="27968">MIEVRDLEKSFAGRPVLKGVTLTIPEASTTCIIGRSGSGKSVLLKHLVGLLKPDAGRVIVDGAPLDDLSYSDLRRVRRKFGVLFQGGALFDSMTAIENVEFPLHTFTDLNAREARRRALECLELVELPDMGKKTPSELSGGQQKRVALARAIAIEPAYILYDEPTSGLDPETSRTIDELIERLGRELGTTSVVISHDMHSVLRIADHVAFLHEGQMHWSGSVDDLHAATDPTLLRFVRANEYQIGNPSRTAGAASS</sequence>
<dbReference type="InParanoid" id="A0A259TVZ4"/>
<dbReference type="EMBL" id="MQWB01000001">
    <property type="protein sequence ID" value="OZC01860.1"/>
    <property type="molecule type" value="Genomic_DNA"/>
</dbReference>
<dbReference type="PANTHER" id="PTHR43023:SF6">
    <property type="entry name" value="INTERMEMBRANE PHOSPHOLIPID TRANSPORT SYSTEM ATP-BINDING PROTEIN MLAF"/>
    <property type="match status" value="1"/>
</dbReference>
<dbReference type="InterPro" id="IPR003593">
    <property type="entry name" value="AAA+_ATPase"/>
</dbReference>
<dbReference type="PROSITE" id="PS50893">
    <property type="entry name" value="ABC_TRANSPORTER_2"/>
    <property type="match status" value="1"/>
</dbReference>
<dbReference type="SMART" id="SM00382">
    <property type="entry name" value="AAA"/>
    <property type="match status" value="1"/>
</dbReference>
<keyword evidence="6" id="KW-1185">Reference proteome</keyword>
<dbReference type="Gene3D" id="3.40.50.300">
    <property type="entry name" value="P-loop containing nucleotide triphosphate hydrolases"/>
    <property type="match status" value="1"/>
</dbReference>
<dbReference type="FunCoup" id="A0A259TVZ4">
    <property type="interactions" value="228"/>
</dbReference>
<feature type="domain" description="ABC transporter" evidence="4">
    <location>
        <begin position="2"/>
        <end position="238"/>
    </location>
</feature>
<proteinExistence type="predicted"/>
<evidence type="ECO:0000259" key="4">
    <source>
        <dbReference type="PROSITE" id="PS50893"/>
    </source>
</evidence>
<comment type="caution">
    <text evidence="5">The sequence shown here is derived from an EMBL/GenBank/DDBJ whole genome shotgun (WGS) entry which is preliminary data.</text>
</comment>
<evidence type="ECO:0000313" key="5">
    <source>
        <dbReference type="EMBL" id="OZC01860.1"/>
    </source>
</evidence>
<keyword evidence="2" id="KW-0547">Nucleotide-binding</keyword>
<evidence type="ECO:0000256" key="3">
    <source>
        <dbReference type="ARBA" id="ARBA00022840"/>
    </source>
</evidence>
<dbReference type="OrthoDB" id="9802264at2"/>
<dbReference type="InterPro" id="IPR027417">
    <property type="entry name" value="P-loop_NTPase"/>
</dbReference>